<dbReference type="InterPro" id="IPR015943">
    <property type="entry name" value="WD40/YVTN_repeat-like_dom_sf"/>
</dbReference>
<dbReference type="Gene3D" id="2.130.10.10">
    <property type="entry name" value="YVTN repeat-like/Quinoprotein amine dehydrogenase"/>
    <property type="match status" value="1"/>
</dbReference>
<dbReference type="PANTHER" id="PTHR22847">
    <property type="entry name" value="WD40 REPEAT PROTEIN"/>
    <property type="match status" value="1"/>
</dbReference>
<dbReference type="InterPro" id="IPR020472">
    <property type="entry name" value="WD40_PAC1"/>
</dbReference>
<dbReference type="PANTHER" id="PTHR22847:SF637">
    <property type="entry name" value="WD REPEAT DOMAIN 5B"/>
    <property type="match status" value="1"/>
</dbReference>
<dbReference type="GO" id="GO:1990234">
    <property type="term" value="C:transferase complex"/>
    <property type="evidence" value="ECO:0007669"/>
    <property type="project" value="UniProtKB-ARBA"/>
</dbReference>
<name>A0A8H3VIB1_VENIN</name>
<organism evidence="7 8">
    <name type="scientific">Venturia inaequalis</name>
    <name type="common">Apple scab fungus</name>
    <dbReference type="NCBI Taxonomy" id="5025"/>
    <lineage>
        <taxon>Eukaryota</taxon>
        <taxon>Fungi</taxon>
        <taxon>Dikarya</taxon>
        <taxon>Ascomycota</taxon>
        <taxon>Pezizomycotina</taxon>
        <taxon>Dothideomycetes</taxon>
        <taxon>Pleosporomycetidae</taxon>
        <taxon>Venturiales</taxon>
        <taxon>Venturiaceae</taxon>
        <taxon>Venturia</taxon>
    </lineage>
</organism>
<accession>A0A8H3VIB1</accession>
<dbReference type="Proteomes" id="UP000447873">
    <property type="component" value="Unassembled WGS sequence"/>
</dbReference>
<comment type="caution">
    <text evidence="7">The sequence shown here is derived from an EMBL/GenBank/DDBJ whole genome shotgun (WGS) entry which is preliminary data.</text>
</comment>
<evidence type="ECO:0000256" key="1">
    <source>
        <dbReference type="ARBA" id="ARBA00022574"/>
    </source>
</evidence>
<dbReference type="PROSITE" id="PS50294">
    <property type="entry name" value="WD_REPEATS_REGION"/>
    <property type="match status" value="2"/>
</dbReference>
<sequence length="318" mass="35112">MSKTLQQDMYKLRPGVLIDLVKASDPDPLASLQYSSDDGVIYRFLQEYFLYWLEALGLIRETSAGVLTISSLKAQLLVDKSPNLYAFVYDAKRFVLYNRYIIEQAPLQLYYSALIFAPEKSIIRKQFEKCIPPGIEKKPKGQDNWSAALQTLEGHSDGVNSVAFSPDGKVLASGSSDKTVRLWDTGTGAALQTLEGHSDGVRSVAFSPDGKVLASGSDDKTVRLWDTGTGAALQTLEGHFSVANSVAFWDDVVRVSPQSLEGTLFPKAASVNVKRDWVILDGKETLWLPPEYRSNQVAIYQRVVAIGCPSGLIFFLQF</sequence>
<protein>
    <recommendedName>
        <fullName evidence="4">Mitochondrial division protein 1</fullName>
    </recommendedName>
</protein>
<dbReference type="InterPro" id="IPR001680">
    <property type="entry name" value="WD40_rpt"/>
</dbReference>
<dbReference type="Pfam" id="PF00400">
    <property type="entry name" value="WD40"/>
    <property type="match status" value="2"/>
</dbReference>
<evidence type="ECO:0000256" key="2">
    <source>
        <dbReference type="ARBA" id="ARBA00022737"/>
    </source>
</evidence>
<evidence type="ECO:0000256" key="6">
    <source>
        <dbReference type="PROSITE-ProRule" id="PRU00221"/>
    </source>
</evidence>
<gene>
    <name evidence="7" type="ORF">EG328_002498</name>
</gene>
<keyword evidence="1 6" id="KW-0853">WD repeat</keyword>
<dbReference type="SUPFAM" id="SSF50978">
    <property type="entry name" value="WD40 repeat-like"/>
    <property type="match status" value="1"/>
</dbReference>
<dbReference type="GO" id="GO:0005634">
    <property type="term" value="C:nucleus"/>
    <property type="evidence" value="ECO:0007669"/>
    <property type="project" value="TreeGrafter"/>
</dbReference>
<evidence type="ECO:0000256" key="5">
    <source>
        <dbReference type="ARBA" id="ARBA00043913"/>
    </source>
</evidence>
<comment type="similarity">
    <text evidence="3">Belongs to the WD repeat MDV1/CAF4 family.</text>
</comment>
<evidence type="ECO:0000313" key="8">
    <source>
        <dbReference type="Proteomes" id="UP000447873"/>
    </source>
</evidence>
<reference evidence="7 8" key="1">
    <citation type="submission" date="2018-12" db="EMBL/GenBank/DDBJ databases">
        <title>Venturia inaequalis Genome Resource.</title>
        <authorList>
            <person name="Lichtner F.J."/>
        </authorList>
    </citation>
    <scope>NUCLEOTIDE SEQUENCE [LARGE SCALE GENOMIC DNA]</scope>
    <source>
        <strain evidence="7 8">120213</strain>
    </source>
</reference>
<proteinExistence type="inferred from homology"/>
<dbReference type="PRINTS" id="PR00320">
    <property type="entry name" value="GPROTEINBRPT"/>
</dbReference>
<comment type="function">
    <text evidence="5">Involved in mitochondrial fission. Acts as an adapter protein required to form mitochondrial fission complexes. Formation of these complexes is required to promote constriction and fission of the mitochondrial compartment at a late step in mitochondrial division.</text>
</comment>
<evidence type="ECO:0000256" key="4">
    <source>
        <dbReference type="ARBA" id="ARBA00039789"/>
    </source>
</evidence>
<evidence type="ECO:0000256" key="3">
    <source>
        <dbReference type="ARBA" id="ARBA00038415"/>
    </source>
</evidence>
<feature type="repeat" description="WD" evidence="6">
    <location>
        <begin position="152"/>
        <end position="193"/>
    </location>
</feature>
<dbReference type="PROSITE" id="PS50082">
    <property type="entry name" value="WD_REPEATS_2"/>
    <property type="match status" value="2"/>
</dbReference>
<evidence type="ECO:0000313" key="7">
    <source>
        <dbReference type="EMBL" id="KAE9987513.1"/>
    </source>
</evidence>
<dbReference type="EMBL" id="WNWS01000017">
    <property type="protein sequence ID" value="KAE9987513.1"/>
    <property type="molecule type" value="Genomic_DNA"/>
</dbReference>
<dbReference type="SMART" id="SM00320">
    <property type="entry name" value="WD40"/>
    <property type="match status" value="2"/>
</dbReference>
<dbReference type="InterPro" id="IPR036322">
    <property type="entry name" value="WD40_repeat_dom_sf"/>
</dbReference>
<dbReference type="AlphaFoldDB" id="A0A8H3VIB1"/>
<keyword evidence="2" id="KW-0677">Repeat</keyword>
<feature type="repeat" description="WD" evidence="6">
    <location>
        <begin position="194"/>
        <end position="235"/>
    </location>
</feature>